<dbReference type="Gene3D" id="1.20.1280.50">
    <property type="match status" value="1"/>
</dbReference>
<evidence type="ECO:0000259" key="1">
    <source>
        <dbReference type="PROSITE" id="PS50181"/>
    </source>
</evidence>
<dbReference type="EMBL" id="JAFEKC020000004">
    <property type="protein sequence ID" value="KAK0515316.1"/>
    <property type="molecule type" value="Genomic_DNA"/>
</dbReference>
<protein>
    <recommendedName>
        <fullName evidence="1">F-box domain-containing protein</fullName>
    </recommendedName>
</protein>
<dbReference type="Pfam" id="PF12937">
    <property type="entry name" value="F-box-like"/>
    <property type="match status" value="1"/>
</dbReference>
<keyword evidence="3" id="KW-1185">Reference proteome</keyword>
<comment type="caution">
    <text evidence="2">The sequence shown here is derived from an EMBL/GenBank/DDBJ whole genome shotgun (WGS) entry which is preliminary data.</text>
</comment>
<sequence length="544" mass="62011">MASPAQIADEVLLAPFLQLSTHEEQRKALRGLARHLTYDHFRTLFSAKDSSIIDNLGWGFHYDIIAELPVEISQKIFLYLPLQQCFKAQRVSRRWRKLLSAPQTMERLIRWWYPRGDMDLCIPDGLSIEAVINLKAEHIDAFRTGYPFSKSTLVGVPDHSPTPPVGSIAYARGVLAWIHPDPSGRISRSIGRSIETLDLKTHLRRHFIAEDRTSFHTIAMSSTIIAALDHAGRCHVWNISHSDKICLLQLPSAGYDRLEASGPALAIASSSQDRDGKIEVFTWSSQSRKTQSFLLQLQPLQSGFGREWKITLEPRGESLLLFQRIFRKRVFGVRGISDFQPEQQDGFYFTRASLDGQICAQGQYKCLSGMCGVPSGREYLGKIRTVEVNGSATRWLFHSTNYGSYNNDAGETGLLEIIRICFNFEESSFKVEERKFADTSLYHSNTSILSIWKDILYWGDPADTNSRIIDFRESTCEMTKLSRKWAFDLCEGDAKHVFMDETFCIHVLPKGWTVWCFDKNIQMANEDLEYGEARSRGRLWLSIA</sequence>
<name>A0AA39R8B1_9LECA</name>
<dbReference type="PROSITE" id="PS50181">
    <property type="entry name" value="FBOX"/>
    <property type="match status" value="1"/>
</dbReference>
<evidence type="ECO:0000313" key="3">
    <source>
        <dbReference type="Proteomes" id="UP001166286"/>
    </source>
</evidence>
<proteinExistence type="predicted"/>
<organism evidence="2 3">
    <name type="scientific">Cladonia borealis</name>
    <dbReference type="NCBI Taxonomy" id="184061"/>
    <lineage>
        <taxon>Eukaryota</taxon>
        <taxon>Fungi</taxon>
        <taxon>Dikarya</taxon>
        <taxon>Ascomycota</taxon>
        <taxon>Pezizomycotina</taxon>
        <taxon>Lecanoromycetes</taxon>
        <taxon>OSLEUM clade</taxon>
        <taxon>Lecanoromycetidae</taxon>
        <taxon>Lecanorales</taxon>
        <taxon>Lecanorineae</taxon>
        <taxon>Cladoniaceae</taxon>
        <taxon>Cladonia</taxon>
    </lineage>
</organism>
<dbReference type="InterPro" id="IPR001810">
    <property type="entry name" value="F-box_dom"/>
</dbReference>
<feature type="domain" description="F-box" evidence="1">
    <location>
        <begin position="62"/>
        <end position="108"/>
    </location>
</feature>
<dbReference type="SUPFAM" id="SSF81383">
    <property type="entry name" value="F-box domain"/>
    <property type="match status" value="1"/>
</dbReference>
<dbReference type="InterPro" id="IPR036047">
    <property type="entry name" value="F-box-like_dom_sf"/>
</dbReference>
<reference evidence="2" key="1">
    <citation type="submission" date="2023-03" db="EMBL/GenBank/DDBJ databases">
        <title>Complete genome of Cladonia borealis.</title>
        <authorList>
            <person name="Park H."/>
        </authorList>
    </citation>
    <scope>NUCLEOTIDE SEQUENCE</scope>
    <source>
        <strain evidence="2">ANT050790</strain>
    </source>
</reference>
<dbReference type="CDD" id="cd09917">
    <property type="entry name" value="F-box_SF"/>
    <property type="match status" value="1"/>
</dbReference>
<dbReference type="SMART" id="SM00256">
    <property type="entry name" value="FBOX"/>
    <property type="match status" value="1"/>
</dbReference>
<evidence type="ECO:0000313" key="2">
    <source>
        <dbReference type="EMBL" id="KAK0515316.1"/>
    </source>
</evidence>
<dbReference type="AlphaFoldDB" id="A0AA39R8B1"/>
<gene>
    <name evidence="2" type="ORF">JMJ35_002695</name>
</gene>
<accession>A0AA39R8B1</accession>
<dbReference type="Proteomes" id="UP001166286">
    <property type="component" value="Unassembled WGS sequence"/>
</dbReference>